<dbReference type="Gene3D" id="3.40.50.720">
    <property type="entry name" value="NAD(P)-binding Rossmann-like Domain"/>
    <property type="match status" value="1"/>
</dbReference>
<dbReference type="SUPFAM" id="SSF51735">
    <property type="entry name" value="NAD(P)-binding Rossmann-fold domains"/>
    <property type="match status" value="1"/>
</dbReference>
<keyword evidence="3" id="KW-1185">Reference proteome</keyword>
<evidence type="ECO:0000313" key="2">
    <source>
        <dbReference type="EMBL" id="MFF5894508.1"/>
    </source>
</evidence>
<dbReference type="InterPro" id="IPR001509">
    <property type="entry name" value="Epimerase_deHydtase"/>
</dbReference>
<protein>
    <submittedName>
        <fullName evidence="2">NAD-dependent epimerase/dehydratase family protein</fullName>
    </submittedName>
</protein>
<dbReference type="InterPro" id="IPR036291">
    <property type="entry name" value="NAD(P)-bd_dom_sf"/>
</dbReference>
<dbReference type="RefSeq" id="WP_387897644.1">
    <property type="nucleotide sequence ID" value="NZ_JBIBEG010000001.1"/>
</dbReference>
<dbReference type="Pfam" id="PF01370">
    <property type="entry name" value="Epimerase"/>
    <property type="match status" value="1"/>
</dbReference>
<organism evidence="2 3">
    <name type="scientific">Streptomyces argenteolus</name>
    <dbReference type="NCBI Taxonomy" id="67274"/>
    <lineage>
        <taxon>Bacteria</taxon>
        <taxon>Bacillati</taxon>
        <taxon>Actinomycetota</taxon>
        <taxon>Actinomycetes</taxon>
        <taxon>Kitasatosporales</taxon>
        <taxon>Streptomycetaceae</taxon>
        <taxon>Streptomyces</taxon>
    </lineage>
</organism>
<sequence length="287" mass="30418">MRILVTGATGEVGRRFVPRLLRRASSRDTVRVVVRDERRAGALAALGAEVVTGDLRDATAVDGALKGADAVVNIAAAFRGVPDEEMWSVNRDAAVALGRAALRAGTARFVQVSTNLAYGAGRGRPLTEDDPTVPGGQLWGAYAQSKAGADEGLLALHRAHGLDVRTAVLPFVYGEGDPHLAEAMGRAGGWAATQRLATVHHADVAQGLLRLLYASEAAGRRYNVGDDAPVTAVDLHRIHGVPVPPDLAGRTDPDPWYGQMSTLRIRDELGFRPLYPSVWTARDAGAL</sequence>
<dbReference type="EMBL" id="JBIBEG010000001">
    <property type="protein sequence ID" value="MFF5894508.1"/>
    <property type="molecule type" value="Genomic_DNA"/>
</dbReference>
<dbReference type="PANTHER" id="PTHR48079:SF6">
    <property type="entry name" value="NAD(P)-BINDING DOMAIN-CONTAINING PROTEIN-RELATED"/>
    <property type="match status" value="1"/>
</dbReference>
<evidence type="ECO:0000259" key="1">
    <source>
        <dbReference type="Pfam" id="PF01370"/>
    </source>
</evidence>
<name>A0ABW6WXF2_9ACTN</name>
<comment type="caution">
    <text evidence="2">The sequence shown here is derived from an EMBL/GenBank/DDBJ whole genome shotgun (WGS) entry which is preliminary data.</text>
</comment>
<feature type="domain" description="NAD-dependent epimerase/dehydratase" evidence="1">
    <location>
        <begin position="3"/>
        <end position="225"/>
    </location>
</feature>
<reference evidence="2 3" key="1">
    <citation type="submission" date="2024-10" db="EMBL/GenBank/DDBJ databases">
        <title>The Natural Products Discovery Center: Release of the First 8490 Sequenced Strains for Exploring Actinobacteria Biosynthetic Diversity.</title>
        <authorList>
            <person name="Kalkreuter E."/>
            <person name="Kautsar S.A."/>
            <person name="Yang D."/>
            <person name="Bader C.D."/>
            <person name="Teijaro C.N."/>
            <person name="Fluegel L."/>
            <person name="Davis C.M."/>
            <person name="Simpson J.R."/>
            <person name="Lauterbach L."/>
            <person name="Steele A.D."/>
            <person name="Gui C."/>
            <person name="Meng S."/>
            <person name="Li G."/>
            <person name="Viehrig K."/>
            <person name="Ye F."/>
            <person name="Su P."/>
            <person name="Kiefer A.F."/>
            <person name="Nichols A."/>
            <person name="Cepeda A.J."/>
            <person name="Yan W."/>
            <person name="Fan B."/>
            <person name="Jiang Y."/>
            <person name="Adhikari A."/>
            <person name="Zheng C.-J."/>
            <person name="Schuster L."/>
            <person name="Cowan T.M."/>
            <person name="Smanski M.J."/>
            <person name="Chevrette M.G."/>
            <person name="De Carvalho L.P.S."/>
            <person name="Shen B."/>
        </authorList>
    </citation>
    <scope>NUCLEOTIDE SEQUENCE [LARGE SCALE GENOMIC DNA]</scope>
    <source>
        <strain evidence="2 3">NPDC012540</strain>
    </source>
</reference>
<dbReference type="PANTHER" id="PTHR48079">
    <property type="entry name" value="PROTEIN YEEZ"/>
    <property type="match status" value="1"/>
</dbReference>
<proteinExistence type="predicted"/>
<accession>A0ABW6WXF2</accession>
<dbReference type="InterPro" id="IPR051783">
    <property type="entry name" value="NAD(P)-dependent_oxidoreduct"/>
</dbReference>
<dbReference type="Proteomes" id="UP001602322">
    <property type="component" value="Unassembled WGS sequence"/>
</dbReference>
<evidence type="ECO:0000313" key="3">
    <source>
        <dbReference type="Proteomes" id="UP001602322"/>
    </source>
</evidence>
<gene>
    <name evidence="2" type="ORF">ACFY8O_01150</name>
</gene>